<feature type="compositionally biased region" description="Polar residues" evidence="1">
    <location>
        <begin position="379"/>
        <end position="391"/>
    </location>
</feature>
<protein>
    <submittedName>
        <fullName evidence="3">Uncharacterized protein</fullName>
    </submittedName>
</protein>
<keyword evidence="2" id="KW-1133">Transmembrane helix</keyword>
<dbReference type="AlphaFoldDB" id="A0A182ILG9"/>
<evidence type="ECO:0000256" key="2">
    <source>
        <dbReference type="SAM" id="Phobius"/>
    </source>
</evidence>
<keyword evidence="2" id="KW-0812">Transmembrane</keyword>
<organism evidence="3">
    <name type="scientific">Anopheles atroparvus</name>
    <name type="common">European mosquito</name>
    <dbReference type="NCBI Taxonomy" id="41427"/>
    <lineage>
        <taxon>Eukaryota</taxon>
        <taxon>Metazoa</taxon>
        <taxon>Ecdysozoa</taxon>
        <taxon>Arthropoda</taxon>
        <taxon>Hexapoda</taxon>
        <taxon>Insecta</taxon>
        <taxon>Pterygota</taxon>
        <taxon>Neoptera</taxon>
        <taxon>Endopterygota</taxon>
        <taxon>Diptera</taxon>
        <taxon>Nematocera</taxon>
        <taxon>Culicoidea</taxon>
        <taxon>Culicidae</taxon>
        <taxon>Anophelinae</taxon>
        <taxon>Anopheles</taxon>
    </lineage>
</organism>
<dbReference type="VEuPathDB" id="VectorBase:AATE001400"/>
<name>A0A182ILG9_ANOAO</name>
<feature type="region of interest" description="Disordered" evidence="1">
    <location>
        <begin position="369"/>
        <end position="391"/>
    </location>
</feature>
<accession>A0A182ILG9</accession>
<keyword evidence="2" id="KW-0472">Membrane</keyword>
<evidence type="ECO:0000256" key="1">
    <source>
        <dbReference type="SAM" id="MobiDB-lite"/>
    </source>
</evidence>
<feature type="transmembrane region" description="Helical" evidence="2">
    <location>
        <begin position="7"/>
        <end position="29"/>
    </location>
</feature>
<dbReference type="EnsemblMetazoa" id="AATE001400-RA">
    <property type="protein sequence ID" value="AATE001400-PA.1"/>
    <property type="gene ID" value="AATE001400"/>
</dbReference>
<reference evidence="3" key="1">
    <citation type="submission" date="2022-08" db="UniProtKB">
        <authorList>
            <consortium name="EnsemblMetazoa"/>
        </authorList>
    </citation>
    <scope>IDENTIFICATION</scope>
    <source>
        <strain evidence="3">EBRO</strain>
    </source>
</reference>
<sequence>MLMVQDAAFVLLTVIVPFGVVVVGVALVLETGTVLYFPWCRFFTWLHMHLVTKDKAIPTPIAEKMNTIQTAVCGLLLSAISDGGPCVLLLPCCGVSWDDSAWPVPARPGPQCCSAKKVAFKVVSSVVPLSCVKFLAMDVVLPAVVVVLTSKVVVDTGSVVVECFAVVGKSVVFGVGFREHAQSAQPDGSRRNPWRQLRPQLAWPGQKMESFSSHTAQHWPGGVMGFLHPSGLQKDAKHRLSPASQRHSVHGSSFHRSPSPNVSYGRFVELQRRSCWQYTCGQQLPGWPVGSVPRAARLQLVLVHESVTVRRDLDGLARVHGDGATGTAGIELRRYIICIAGGRLQYTVRRTIDGALHVLAEGFQRTRASDSHTCRSRSKNSPNGQLPSTSRPAQQLRYFWHEDGCGRNMPTFAGSEQSSSTCWAEISRAPGLTSMTRTVASAKRHHVDFIVGPMG</sequence>
<evidence type="ECO:0000313" key="3">
    <source>
        <dbReference type="EnsemblMetazoa" id="AATE001400-PA.1"/>
    </source>
</evidence>
<proteinExistence type="predicted"/>